<keyword evidence="3" id="KW-1185">Reference proteome</keyword>
<accession>A0AA88YE93</accession>
<gene>
    <name evidence="2" type="ORF">FSP39_012246</name>
</gene>
<evidence type="ECO:0000256" key="1">
    <source>
        <dbReference type="SAM" id="MobiDB-lite"/>
    </source>
</evidence>
<dbReference type="Proteomes" id="UP001186944">
    <property type="component" value="Unassembled WGS sequence"/>
</dbReference>
<dbReference type="EMBL" id="VSWD01000007">
    <property type="protein sequence ID" value="KAK3097698.1"/>
    <property type="molecule type" value="Genomic_DNA"/>
</dbReference>
<protein>
    <submittedName>
        <fullName evidence="2">Uncharacterized protein</fullName>
    </submittedName>
</protein>
<dbReference type="Pfam" id="PF21030">
    <property type="entry name" value="WDR93"/>
    <property type="match status" value="1"/>
</dbReference>
<reference evidence="2" key="1">
    <citation type="submission" date="2019-08" db="EMBL/GenBank/DDBJ databases">
        <title>The improved chromosome-level genome for the pearl oyster Pinctada fucata martensii using PacBio sequencing and Hi-C.</title>
        <authorList>
            <person name="Zheng Z."/>
        </authorList>
    </citation>
    <scope>NUCLEOTIDE SEQUENCE</scope>
    <source>
        <strain evidence="2">ZZ-2019</strain>
        <tissue evidence="2">Adductor muscle</tissue>
    </source>
</reference>
<sequence length="590" mass="67036">MPVYIRKNVNFTPPSIDKIPMEDEDDYITDPDQLKDKLPQPYRMIDKVLTQFLDDVWEIIEKRENKRLEESRKIRPPQYECAVQMKEGGTKLLVSKLEASVDGDYIGAVMENPETQDVWLEIHKLPRDAWLNEIDAVLTQIKKEAEKREQKSEPPKISSYEESETERKVPKFTAVSLVLKLKPPPSITGNQSSSIHSACSKIDSGEVIGSGVNHILTPSHLERRKDVFNHLHDNLIDYLPKTEAVMEPIPVVNFHFMNAGRLIPIGLEQPSQTDPENIKPDMVWPYTSIERGVVNVGEEGQTLIVWMKFLDPSICPQIFEDYQPYQTKTSAHLMVVCDDGSTFVMVSGPGKILLSPINVPTALDQNVRQGAWKEGDKENATHCFVKIETDSEMFSKIEVIPGVPDLMVTMLRSGCVQIRDIIAGKILCETVLPRMFELSTPWEPVAAVGGMGQMLYVRGIPKTSEDEDNEVAPGAGEESDGSGSLFVYQLRSFPTLDSYVNKHRDPVPYMVHTTLEKRVDALLKERIAQQGLRKTRMQERWSNLKEEIWSILQYKDQAEKRAENRPEVVSGLNISRPKCLDFIKFLSKYI</sequence>
<proteinExistence type="predicted"/>
<name>A0AA88YE93_PINIB</name>
<dbReference type="AlphaFoldDB" id="A0AA88YE93"/>
<feature type="compositionally biased region" description="Basic and acidic residues" evidence="1">
    <location>
        <begin position="145"/>
        <end position="154"/>
    </location>
</feature>
<feature type="region of interest" description="Disordered" evidence="1">
    <location>
        <begin position="145"/>
        <end position="165"/>
    </location>
</feature>
<evidence type="ECO:0000313" key="3">
    <source>
        <dbReference type="Proteomes" id="UP001186944"/>
    </source>
</evidence>
<dbReference type="InterPro" id="IPR049547">
    <property type="entry name" value="WDR93_beta-prop"/>
</dbReference>
<comment type="caution">
    <text evidence="2">The sequence shown here is derived from an EMBL/GenBank/DDBJ whole genome shotgun (WGS) entry which is preliminary data.</text>
</comment>
<organism evidence="2 3">
    <name type="scientific">Pinctada imbricata</name>
    <name type="common">Atlantic pearl-oyster</name>
    <name type="synonym">Pinctada martensii</name>
    <dbReference type="NCBI Taxonomy" id="66713"/>
    <lineage>
        <taxon>Eukaryota</taxon>
        <taxon>Metazoa</taxon>
        <taxon>Spiralia</taxon>
        <taxon>Lophotrochozoa</taxon>
        <taxon>Mollusca</taxon>
        <taxon>Bivalvia</taxon>
        <taxon>Autobranchia</taxon>
        <taxon>Pteriomorphia</taxon>
        <taxon>Pterioida</taxon>
        <taxon>Pterioidea</taxon>
        <taxon>Pteriidae</taxon>
        <taxon>Pinctada</taxon>
    </lineage>
</organism>
<evidence type="ECO:0000313" key="2">
    <source>
        <dbReference type="EMBL" id="KAK3097698.1"/>
    </source>
</evidence>